<dbReference type="RefSeq" id="WP_378292333.1">
    <property type="nucleotide sequence ID" value="NZ_JBHULE010000019.1"/>
</dbReference>
<evidence type="ECO:0008006" key="3">
    <source>
        <dbReference type="Google" id="ProtNLM"/>
    </source>
</evidence>
<organism evidence="1 2">
    <name type="scientific">Aquimarina rubra</name>
    <dbReference type="NCBI Taxonomy" id="1920033"/>
    <lineage>
        <taxon>Bacteria</taxon>
        <taxon>Pseudomonadati</taxon>
        <taxon>Bacteroidota</taxon>
        <taxon>Flavobacteriia</taxon>
        <taxon>Flavobacteriales</taxon>
        <taxon>Flavobacteriaceae</taxon>
        <taxon>Aquimarina</taxon>
    </lineage>
</organism>
<accession>A0ABW5LFT7</accession>
<keyword evidence="2" id="KW-1185">Reference proteome</keyword>
<proteinExistence type="predicted"/>
<gene>
    <name evidence="1" type="ORF">ACFSR1_10755</name>
</gene>
<comment type="caution">
    <text evidence="1">The sequence shown here is derived from an EMBL/GenBank/DDBJ whole genome shotgun (WGS) entry which is preliminary data.</text>
</comment>
<protein>
    <recommendedName>
        <fullName evidence="3">IrrE N-terminal-like domain-containing protein</fullName>
    </recommendedName>
</protein>
<evidence type="ECO:0000313" key="2">
    <source>
        <dbReference type="Proteomes" id="UP001597319"/>
    </source>
</evidence>
<dbReference type="Proteomes" id="UP001597319">
    <property type="component" value="Unassembled WGS sequence"/>
</dbReference>
<reference evidence="2" key="1">
    <citation type="journal article" date="2019" name="Int. J. Syst. Evol. Microbiol.">
        <title>The Global Catalogue of Microorganisms (GCM) 10K type strain sequencing project: providing services to taxonomists for standard genome sequencing and annotation.</title>
        <authorList>
            <consortium name="The Broad Institute Genomics Platform"/>
            <consortium name="The Broad Institute Genome Sequencing Center for Infectious Disease"/>
            <person name="Wu L."/>
            <person name="Ma J."/>
        </authorList>
    </citation>
    <scope>NUCLEOTIDE SEQUENCE [LARGE SCALE GENOMIC DNA]</scope>
    <source>
        <strain evidence="2">KCTC 52274</strain>
    </source>
</reference>
<dbReference type="EMBL" id="JBHULE010000019">
    <property type="protein sequence ID" value="MFD2563146.1"/>
    <property type="molecule type" value="Genomic_DNA"/>
</dbReference>
<name>A0ABW5LFT7_9FLAO</name>
<evidence type="ECO:0000313" key="1">
    <source>
        <dbReference type="EMBL" id="MFD2563146.1"/>
    </source>
</evidence>
<sequence length="165" mass="18875">MREGVKKEDIVKKIFQFLESLPIPIQFSEIPTETFLPGIKIEKGTILVDANKLTHPGDILHEAGHIAVSIPEERIHLNNNVTENNTTKEGEELAAMLWSYAAILEMGLAAEIVFHPDGYKGESDWILNQYRNQVYIGLPLLQWMGLTYLDTEESSFPHMKKWLRE</sequence>